<evidence type="ECO:0000256" key="1">
    <source>
        <dbReference type="ARBA" id="ARBA00002121"/>
    </source>
</evidence>
<evidence type="ECO:0000313" key="21">
    <source>
        <dbReference type="EMBL" id="ADG66561.1"/>
    </source>
</evidence>
<comment type="function">
    <text evidence="1">Catalyzes the phosphorylation of riboflavin to FMN followed by the adenylation of FMN to FAD.</text>
</comment>
<dbReference type="HOGENOM" id="CLU_048437_0_1_0"/>
<evidence type="ECO:0000256" key="18">
    <source>
        <dbReference type="ARBA" id="ARBA00047880"/>
    </source>
</evidence>
<evidence type="ECO:0000256" key="5">
    <source>
        <dbReference type="ARBA" id="ARBA00012105"/>
    </source>
</evidence>
<evidence type="ECO:0000256" key="15">
    <source>
        <dbReference type="ARBA" id="ARBA00022840"/>
    </source>
</evidence>
<keyword evidence="11" id="KW-0548">Nucleotidyltransferase</keyword>
<evidence type="ECO:0000256" key="17">
    <source>
        <dbReference type="ARBA" id="ARBA00032176"/>
    </source>
</evidence>
<dbReference type="GO" id="GO:0009398">
    <property type="term" value="P:FMN biosynthetic process"/>
    <property type="evidence" value="ECO:0007669"/>
    <property type="project" value="UniProtKB-UniPathway"/>
</dbReference>
<evidence type="ECO:0000256" key="16">
    <source>
        <dbReference type="ARBA" id="ARBA00023268"/>
    </source>
</evidence>
<gene>
    <name evidence="21" type="ordered locus">Plim_0714</name>
</gene>
<dbReference type="Gene3D" id="3.40.50.620">
    <property type="entry name" value="HUPs"/>
    <property type="match status" value="1"/>
</dbReference>
<organism evidence="21 22">
    <name type="scientific">Planctopirus limnophila (strain ATCC 43296 / DSM 3776 / IFAM 1008 / Mu 290)</name>
    <name type="common">Planctomyces limnophilus</name>
    <dbReference type="NCBI Taxonomy" id="521674"/>
    <lineage>
        <taxon>Bacteria</taxon>
        <taxon>Pseudomonadati</taxon>
        <taxon>Planctomycetota</taxon>
        <taxon>Planctomycetia</taxon>
        <taxon>Planctomycetales</taxon>
        <taxon>Planctomycetaceae</taxon>
        <taxon>Planctopirus</taxon>
    </lineage>
</organism>
<dbReference type="GO" id="GO:0006747">
    <property type="term" value="P:FAD biosynthetic process"/>
    <property type="evidence" value="ECO:0007669"/>
    <property type="project" value="UniProtKB-UniPathway"/>
</dbReference>
<dbReference type="UniPathway" id="UPA00277">
    <property type="reaction ID" value="UER00407"/>
</dbReference>
<feature type="domain" description="Riboflavin kinase" evidence="20">
    <location>
        <begin position="240"/>
        <end position="362"/>
    </location>
</feature>
<dbReference type="FunFam" id="2.40.30.30:FF:000003">
    <property type="entry name" value="Riboflavin biosynthesis protein"/>
    <property type="match status" value="1"/>
</dbReference>
<keyword evidence="14" id="KW-0274">FAD</keyword>
<dbReference type="GO" id="GO:0008531">
    <property type="term" value="F:riboflavin kinase activity"/>
    <property type="evidence" value="ECO:0007669"/>
    <property type="project" value="UniProtKB-EC"/>
</dbReference>
<reference evidence="21 22" key="1">
    <citation type="journal article" date="2010" name="Stand. Genomic Sci.">
        <title>Complete genome sequence of Planctomyces limnophilus type strain (Mu 290).</title>
        <authorList>
            <person name="Labutti K."/>
            <person name="Sikorski J."/>
            <person name="Schneider S."/>
            <person name="Nolan M."/>
            <person name="Lucas S."/>
            <person name="Glavina Del Rio T."/>
            <person name="Tice H."/>
            <person name="Cheng J.F."/>
            <person name="Goodwin L."/>
            <person name="Pitluck S."/>
            <person name="Liolios K."/>
            <person name="Ivanova N."/>
            <person name="Mavromatis K."/>
            <person name="Mikhailova N."/>
            <person name="Pati A."/>
            <person name="Chen A."/>
            <person name="Palaniappan K."/>
            <person name="Land M."/>
            <person name="Hauser L."/>
            <person name="Chang Y.J."/>
            <person name="Jeffries C.D."/>
            <person name="Tindall B.J."/>
            <person name="Rohde M."/>
            <person name="Goker M."/>
            <person name="Woyke T."/>
            <person name="Bristow J."/>
            <person name="Eisen J.A."/>
            <person name="Markowitz V."/>
            <person name="Hugenholtz P."/>
            <person name="Kyrpides N.C."/>
            <person name="Klenk H.P."/>
            <person name="Lapidus A."/>
        </authorList>
    </citation>
    <scope>NUCLEOTIDE SEQUENCE [LARGE SCALE GENOMIC DNA]</scope>
    <source>
        <strain evidence="22">ATCC 43296 / DSM 3776 / IFAM 1008 / 290</strain>
    </source>
</reference>
<dbReference type="STRING" id="521674.Plim_0714"/>
<keyword evidence="8" id="KW-0285">Flavoprotein</keyword>
<name>D5SRM7_PLAL2</name>
<keyword evidence="15" id="KW-0067">ATP-binding</keyword>
<dbReference type="EC" id="2.7.7.2" evidence="6"/>
<dbReference type="NCBIfam" id="NF004160">
    <property type="entry name" value="PRK05627.1-3"/>
    <property type="match status" value="1"/>
</dbReference>
<dbReference type="eggNOG" id="COG0196">
    <property type="taxonomic scope" value="Bacteria"/>
</dbReference>
<dbReference type="EMBL" id="CP001744">
    <property type="protein sequence ID" value="ADG66561.1"/>
    <property type="molecule type" value="Genomic_DNA"/>
</dbReference>
<evidence type="ECO:0000259" key="20">
    <source>
        <dbReference type="SMART" id="SM00904"/>
    </source>
</evidence>
<dbReference type="Gene3D" id="2.40.30.30">
    <property type="entry name" value="Riboflavin kinase-like"/>
    <property type="match status" value="1"/>
</dbReference>
<dbReference type="InterPro" id="IPR015864">
    <property type="entry name" value="FAD_synthase"/>
</dbReference>
<keyword evidence="13" id="KW-0418">Kinase</keyword>
<dbReference type="InterPro" id="IPR002606">
    <property type="entry name" value="Riboflavin_kinase_bac"/>
</dbReference>
<protein>
    <recommendedName>
        <fullName evidence="7">Bifunctional riboflavin kinase/FMN adenylyltransferase</fullName>
        <ecNumber evidence="5">2.7.1.26</ecNumber>
        <ecNumber evidence="6">2.7.7.2</ecNumber>
    </recommendedName>
    <alternativeName>
        <fullName evidence="17">Riboflavin biosynthesis protein RibF</fullName>
    </alternativeName>
</protein>
<evidence type="ECO:0000256" key="2">
    <source>
        <dbReference type="ARBA" id="ARBA00004726"/>
    </source>
</evidence>
<dbReference type="Proteomes" id="UP000002220">
    <property type="component" value="Chromosome"/>
</dbReference>
<dbReference type="GO" id="GO:0005524">
    <property type="term" value="F:ATP binding"/>
    <property type="evidence" value="ECO:0007669"/>
    <property type="project" value="UniProtKB-KW"/>
</dbReference>
<evidence type="ECO:0000256" key="11">
    <source>
        <dbReference type="ARBA" id="ARBA00022695"/>
    </source>
</evidence>
<dbReference type="SUPFAM" id="SSF82114">
    <property type="entry name" value="Riboflavin kinase-like"/>
    <property type="match status" value="1"/>
</dbReference>
<dbReference type="InterPro" id="IPR023468">
    <property type="entry name" value="Riboflavin_kinase"/>
</dbReference>
<evidence type="ECO:0000256" key="4">
    <source>
        <dbReference type="ARBA" id="ARBA00010214"/>
    </source>
</evidence>
<dbReference type="EC" id="2.7.1.26" evidence="5"/>
<dbReference type="InterPro" id="IPR023465">
    <property type="entry name" value="Riboflavin_kinase_dom_sf"/>
</dbReference>
<accession>D5SRM7</accession>
<evidence type="ECO:0000313" key="22">
    <source>
        <dbReference type="Proteomes" id="UP000002220"/>
    </source>
</evidence>
<keyword evidence="22" id="KW-1185">Reference proteome</keyword>
<evidence type="ECO:0000256" key="8">
    <source>
        <dbReference type="ARBA" id="ARBA00022630"/>
    </source>
</evidence>
<evidence type="ECO:0000256" key="6">
    <source>
        <dbReference type="ARBA" id="ARBA00012393"/>
    </source>
</evidence>
<evidence type="ECO:0000256" key="7">
    <source>
        <dbReference type="ARBA" id="ARBA00018483"/>
    </source>
</evidence>
<evidence type="ECO:0000256" key="10">
    <source>
        <dbReference type="ARBA" id="ARBA00022679"/>
    </source>
</evidence>
<keyword evidence="16" id="KW-0511">Multifunctional enzyme</keyword>
<dbReference type="CDD" id="cd02064">
    <property type="entry name" value="FAD_synthetase_N"/>
    <property type="match status" value="1"/>
</dbReference>
<comment type="pathway">
    <text evidence="2">Cofactor biosynthesis; FAD biosynthesis; FAD from FMN: step 1/1.</text>
</comment>
<dbReference type="SMART" id="SM00904">
    <property type="entry name" value="Flavokinase"/>
    <property type="match status" value="1"/>
</dbReference>
<dbReference type="InterPro" id="IPR014729">
    <property type="entry name" value="Rossmann-like_a/b/a_fold"/>
</dbReference>
<dbReference type="KEGG" id="plm:Plim_0714"/>
<dbReference type="AlphaFoldDB" id="D5SRM7"/>
<evidence type="ECO:0000256" key="19">
    <source>
        <dbReference type="ARBA" id="ARBA00049494"/>
    </source>
</evidence>
<comment type="catalytic activity">
    <reaction evidence="18">
        <text>riboflavin + ATP = FMN + ADP + H(+)</text>
        <dbReference type="Rhea" id="RHEA:14357"/>
        <dbReference type="ChEBI" id="CHEBI:15378"/>
        <dbReference type="ChEBI" id="CHEBI:30616"/>
        <dbReference type="ChEBI" id="CHEBI:57986"/>
        <dbReference type="ChEBI" id="CHEBI:58210"/>
        <dbReference type="ChEBI" id="CHEBI:456216"/>
        <dbReference type="EC" id="2.7.1.26"/>
    </reaction>
</comment>
<dbReference type="Pfam" id="PF01687">
    <property type="entry name" value="Flavokinase"/>
    <property type="match status" value="1"/>
</dbReference>
<proteinExistence type="inferred from homology"/>
<comment type="catalytic activity">
    <reaction evidence="19">
        <text>FMN + ATP + H(+) = FAD + diphosphate</text>
        <dbReference type="Rhea" id="RHEA:17237"/>
        <dbReference type="ChEBI" id="CHEBI:15378"/>
        <dbReference type="ChEBI" id="CHEBI:30616"/>
        <dbReference type="ChEBI" id="CHEBI:33019"/>
        <dbReference type="ChEBI" id="CHEBI:57692"/>
        <dbReference type="ChEBI" id="CHEBI:58210"/>
        <dbReference type="EC" id="2.7.7.2"/>
    </reaction>
</comment>
<dbReference type="PANTHER" id="PTHR22749:SF6">
    <property type="entry name" value="RIBOFLAVIN KINASE"/>
    <property type="match status" value="1"/>
</dbReference>
<comment type="pathway">
    <text evidence="3">Cofactor biosynthesis; FMN biosynthesis; FMN from riboflavin (ATP route): step 1/1.</text>
</comment>
<keyword evidence="10" id="KW-0808">Transferase</keyword>
<keyword evidence="12" id="KW-0547">Nucleotide-binding</keyword>
<dbReference type="PANTHER" id="PTHR22749">
    <property type="entry name" value="RIBOFLAVIN KINASE/FMN ADENYLYLTRANSFERASE"/>
    <property type="match status" value="1"/>
</dbReference>
<evidence type="ECO:0000256" key="9">
    <source>
        <dbReference type="ARBA" id="ARBA00022643"/>
    </source>
</evidence>
<dbReference type="SUPFAM" id="SSF52374">
    <property type="entry name" value="Nucleotidylyl transferase"/>
    <property type="match status" value="1"/>
</dbReference>
<dbReference type="GO" id="GO:0009231">
    <property type="term" value="P:riboflavin biosynthetic process"/>
    <property type="evidence" value="ECO:0007669"/>
    <property type="project" value="InterPro"/>
</dbReference>
<evidence type="ECO:0000256" key="12">
    <source>
        <dbReference type="ARBA" id="ARBA00022741"/>
    </source>
</evidence>
<keyword evidence="9" id="KW-0288">FMN</keyword>
<comment type="similarity">
    <text evidence="4">Belongs to the RibF family.</text>
</comment>
<evidence type="ECO:0000256" key="14">
    <source>
        <dbReference type="ARBA" id="ARBA00022827"/>
    </source>
</evidence>
<dbReference type="UniPathway" id="UPA00276">
    <property type="reaction ID" value="UER00406"/>
</dbReference>
<dbReference type="Pfam" id="PF06574">
    <property type="entry name" value="FAD_syn"/>
    <property type="match status" value="1"/>
</dbReference>
<dbReference type="NCBIfam" id="TIGR00083">
    <property type="entry name" value="ribF"/>
    <property type="match status" value="1"/>
</dbReference>
<dbReference type="InterPro" id="IPR015865">
    <property type="entry name" value="Riboflavin_kinase_bac/euk"/>
</dbReference>
<sequence>MCHACSSGQACLHASRYTNDFRNVYYVSITPDSSSASGLTCRLTGMRERRLLAANNLPQLPTELISFTPECRRGFVAIGNFDGVHRGHQAMMALLAQRARELGGRALAMTFDPHPWELLRPSGAPPSLMTLEHRVELLKRYGADEVLVCRTTHELLKLSASDFFQQIIIETLDARGLIEGPNFFFGREREGNITLLKQLCEKAGLSLDIVPPILVADQLVSSSVIRSLLGAGQMKEAVDLLGHPYQISGVVGTGMQRGRTIGFPTANLTQCPNLIPAHGVYSGRVRLDRSYPAAIHIGPNPTFGEQESKIEVHILDFAGDLYGQMLSVDLQARIRGVTKFADKEALLAQLHRDCQEARAHFASPSIHAG</sequence>
<evidence type="ECO:0000256" key="13">
    <source>
        <dbReference type="ARBA" id="ARBA00022777"/>
    </source>
</evidence>
<evidence type="ECO:0000256" key="3">
    <source>
        <dbReference type="ARBA" id="ARBA00005201"/>
    </source>
</evidence>
<dbReference type="GO" id="GO:0003919">
    <property type="term" value="F:FMN adenylyltransferase activity"/>
    <property type="evidence" value="ECO:0007669"/>
    <property type="project" value="UniProtKB-EC"/>
</dbReference>
<dbReference type="FunFam" id="3.40.50.620:FF:000021">
    <property type="entry name" value="Riboflavin biosynthesis protein"/>
    <property type="match status" value="1"/>
</dbReference>